<evidence type="ECO:0000313" key="3">
    <source>
        <dbReference type="Proteomes" id="UP000179807"/>
    </source>
</evidence>
<dbReference type="AlphaFoldDB" id="A0A1J4JJF4"/>
<keyword evidence="1" id="KW-0472">Membrane</keyword>
<comment type="caution">
    <text evidence="2">The sequence shown here is derived from an EMBL/GenBank/DDBJ whole genome shotgun (WGS) entry which is preliminary data.</text>
</comment>
<dbReference type="RefSeq" id="XP_068352423.1">
    <property type="nucleotide sequence ID" value="XM_068509610.1"/>
</dbReference>
<evidence type="ECO:0000313" key="2">
    <source>
        <dbReference type="EMBL" id="OHS99286.1"/>
    </source>
</evidence>
<feature type="transmembrane region" description="Helical" evidence="1">
    <location>
        <begin position="53"/>
        <end position="72"/>
    </location>
</feature>
<evidence type="ECO:0000256" key="1">
    <source>
        <dbReference type="SAM" id="Phobius"/>
    </source>
</evidence>
<protein>
    <submittedName>
        <fullName evidence="2">Uncharacterized protein</fullName>
    </submittedName>
</protein>
<proteinExistence type="predicted"/>
<dbReference type="EMBL" id="MLAK01001014">
    <property type="protein sequence ID" value="OHS99286.1"/>
    <property type="molecule type" value="Genomic_DNA"/>
</dbReference>
<keyword evidence="1" id="KW-1133">Transmembrane helix</keyword>
<feature type="transmembrane region" description="Helical" evidence="1">
    <location>
        <begin position="23"/>
        <end position="41"/>
    </location>
</feature>
<dbReference type="GeneID" id="94844314"/>
<name>A0A1J4JJF4_9EUKA</name>
<organism evidence="2 3">
    <name type="scientific">Tritrichomonas foetus</name>
    <dbReference type="NCBI Taxonomy" id="1144522"/>
    <lineage>
        <taxon>Eukaryota</taxon>
        <taxon>Metamonada</taxon>
        <taxon>Parabasalia</taxon>
        <taxon>Tritrichomonadida</taxon>
        <taxon>Tritrichomonadidae</taxon>
        <taxon>Tritrichomonas</taxon>
    </lineage>
</organism>
<reference evidence="2" key="1">
    <citation type="submission" date="2016-10" db="EMBL/GenBank/DDBJ databases">
        <authorList>
            <person name="Benchimol M."/>
            <person name="Almeida L.G."/>
            <person name="Vasconcelos A.T."/>
            <person name="Perreira-Neves A."/>
            <person name="Rosa I.A."/>
            <person name="Tasca T."/>
            <person name="Bogo M.R."/>
            <person name="de Souza W."/>
        </authorList>
    </citation>
    <scope>NUCLEOTIDE SEQUENCE [LARGE SCALE GENOMIC DNA]</scope>
    <source>
        <strain evidence="2">K</strain>
    </source>
</reference>
<keyword evidence="1" id="KW-0812">Transmembrane</keyword>
<dbReference type="VEuPathDB" id="TrichDB:TRFO_34321"/>
<accession>A0A1J4JJF4</accession>
<gene>
    <name evidence="2" type="ORF">TRFO_34321</name>
</gene>
<keyword evidence="3" id="KW-1185">Reference proteome</keyword>
<dbReference type="Proteomes" id="UP000179807">
    <property type="component" value="Unassembled WGS sequence"/>
</dbReference>
<sequence length="79" mass="8877">MLIPLFAAIISCAQNVPFQLACQIDIACYVATVVFLYILGIPRKFNLGNELKFLFQYFVAFVIVFVMVDNGIRTVKGLI</sequence>